<dbReference type="OrthoDB" id="9800162at2"/>
<dbReference type="STRING" id="936756.ATE80_00645"/>
<accession>A0A100YAJ0</accession>
<dbReference type="PANTHER" id="PTHR34400:SF4">
    <property type="entry name" value="MEMBRANE PROTEIN"/>
    <property type="match status" value="1"/>
</dbReference>
<dbReference type="Proteomes" id="UP000054011">
    <property type="component" value="Unassembled WGS sequence"/>
</dbReference>
<comment type="caution">
    <text evidence="2">The sequence shown here is derived from an EMBL/GenBank/DDBJ whole genome shotgun (WGS) entry which is preliminary data.</text>
</comment>
<gene>
    <name evidence="2" type="ORF">ATE80_00645</name>
</gene>
<name>A0A100YAJ0_9ACTN</name>
<feature type="domain" description="Iminophenyl-pyruvate dimer synthase" evidence="1">
    <location>
        <begin position="32"/>
        <end position="232"/>
    </location>
</feature>
<reference evidence="2 3" key="1">
    <citation type="submission" date="2015-11" db="EMBL/GenBank/DDBJ databases">
        <title>Genome-wide analysis reveals the secondary metabolome in Streptomyces kanasensis ZX01.</title>
        <authorList>
            <person name="Zhang G."/>
            <person name="Han L."/>
            <person name="Feng J."/>
            <person name="Zhang X."/>
        </authorList>
    </citation>
    <scope>NUCLEOTIDE SEQUENCE [LARGE SCALE GENOMIC DNA]</scope>
    <source>
        <strain evidence="2 3">ZX01</strain>
    </source>
</reference>
<dbReference type="InterPro" id="IPR026820">
    <property type="entry name" value="VioB/RebD_dom"/>
</dbReference>
<evidence type="ECO:0000313" key="3">
    <source>
        <dbReference type="Proteomes" id="UP000054011"/>
    </source>
</evidence>
<dbReference type="AlphaFoldDB" id="A0A100YAJ0"/>
<keyword evidence="3" id="KW-1185">Reference proteome</keyword>
<dbReference type="CDD" id="cd00657">
    <property type="entry name" value="Ferritin_like"/>
    <property type="match status" value="1"/>
</dbReference>
<organism evidence="2 3">
    <name type="scientific">Streptomyces kanasensis</name>
    <dbReference type="NCBI Taxonomy" id="936756"/>
    <lineage>
        <taxon>Bacteria</taxon>
        <taxon>Bacillati</taxon>
        <taxon>Actinomycetota</taxon>
        <taxon>Actinomycetes</taxon>
        <taxon>Kitasatosporales</taxon>
        <taxon>Streptomycetaceae</taxon>
        <taxon>Streptomyces</taxon>
    </lineage>
</organism>
<proteinExistence type="predicted"/>
<dbReference type="EMBL" id="LNSV01000001">
    <property type="protein sequence ID" value="KUH40729.1"/>
    <property type="molecule type" value="Genomic_DNA"/>
</dbReference>
<dbReference type="RefSeq" id="WP_058940078.1">
    <property type="nucleotide sequence ID" value="NZ_LNSV01000001.1"/>
</dbReference>
<evidence type="ECO:0000313" key="2">
    <source>
        <dbReference type="EMBL" id="KUH40729.1"/>
    </source>
</evidence>
<evidence type="ECO:0000259" key="1">
    <source>
        <dbReference type="Pfam" id="PF12902"/>
    </source>
</evidence>
<protein>
    <recommendedName>
        <fullName evidence="1">Iminophenyl-pyruvate dimer synthase domain-containing protein</fullName>
    </recommendedName>
</protein>
<dbReference type="Gene3D" id="1.20.1260.10">
    <property type="match status" value="1"/>
</dbReference>
<dbReference type="Pfam" id="PF12902">
    <property type="entry name" value="Ferritin-like"/>
    <property type="match status" value="1"/>
</dbReference>
<dbReference type="PANTHER" id="PTHR34400">
    <property type="match status" value="1"/>
</dbReference>
<dbReference type="InterPro" id="IPR012347">
    <property type="entry name" value="Ferritin-like"/>
</dbReference>
<sequence>MTTVLAYESNAIVELMEVLPVDRDEVWLKNALQQAIMVEIATIGPYASAMWSIKEGSGPVYDTIRRVIFDEMSHMGLVCNMLTTIGGSPILADPNVAPKYEYPLPGGVRPELTVFLEGLSKASVEMFSEIERPDHPVAEYETFTSIGAFYTAVEEAFEAHRHLIRGTRQLAYPMTHHGQGNDIVPLDSIEKVRGAIEVIKEQGEGTSASPENPFPGKEGELAHFYAFRELFHGRKLVKVSESPDMWDFTGDEVPFPPAHPMGRVPRGGWANGGENAPSPEVQQALDLFNREFSSMLRSLEKAWRTDDPSAARAEVGKAVGHMFQMGPKARALMERELPDGSGRTYGPEFLYVEGP</sequence>